<gene>
    <name evidence="2" type="ORF">C3E80_19650</name>
</gene>
<keyword evidence="1" id="KW-1133">Transmembrane helix</keyword>
<name>A0A423XR01_9ENTR</name>
<keyword evidence="1" id="KW-0812">Transmembrane</keyword>
<dbReference type="Proteomes" id="UP000285793">
    <property type="component" value="Unassembled WGS sequence"/>
</dbReference>
<dbReference type="RefSeq" id="WP_123949045.1">
    <property type="nucleotide sequence ID" value="NZ_PQJL01000022.1"/>
</dbReference>
<organism evidence="2 3">
    <name type="scientific">Cronobacter malonaticus</name>
    <dbReference type="NCBI Taxonomy" id="413503"/>
    <lineage>
        <taxon>Bacteria</taxon>
        <taxon>Pseudomonadati</taxon>
        <taxon>Pseudomonadota</taxon>
        <taxon>Gammaproteobacteria</taxon>
        <taxon>Enterobacterales</taxon>
        <taxon>Enterobacteriaceae</taxon>
        <taxon>Cronobacter</taxon>
    </lineage>
</organism>
<comment type="caution">
    <text evidence="2">The sequence shown here is derived from an EMBL/GenBank/DDBJ whole genome shotgun (WGS) entry which is preliminary data.</text>
</comment>
<evidence type="ECO:0000313" key="2">
    <source>
        <dbReference type="EMBL" id="ROW58815.1"/>
    </source>
</evidence>
<dbReference type="AlphaFoldDB" id="A0A423XR01"/>
<accession>A0A423XR01</accession>
<protein>
    <submittedName>
        <fullName evidence="2">Phage holin family protein</fullName>
    </submittedName>
</protein>
<evidence type="ECO:0000256" key="1">
    <source>
        <dbReference type="SAM" id="Phobius"/>
    </source>
</evidence>
<reference evidence="2 3" key="1">
    <citation type="journal article" date="2018" name="Front. Microbiol.">
        <title>An Investigation of an Acute Gastroenteritis Outbreak: Cronobacter sakazakii, a Potential Cause of Food-Borne Illness.</title>
        <authorList>
            <person name="Yong W."/>
            <person name="Guo B."/>
            <person name="Shi X."/>
            <person name="Cheng T."/>
            <person name="Chen M."/>
            <person name="Jiang X."/>
            <person name="Ye Y."/>
            <person name="Wang J."/>
            <person name="Xie G."/>
            <person name="Ding J."/>
        </authorList>
    </citation>
    <scope>NUCLEOTIDE SEQUENCE [LARGE SCALE GENOMIC DNA]</scope>
    <source>
        <strain evidence="2 3">S1</strain>
    </source>
</reference>
<feature type="transmembrane region" description="Helical" evidence="1">
    <location>
        <begin position="62"/>
        <end position="80"/>
    </location>
</feature>
<feature type="transmembrane region" description="Helical" evidence="1">
    <location>
        <begin position="36"/>
        <end position="56"/>
    </location>
</feature>
<dbReference type="Pfam" id="PF05449">
    <property type="entry name" value="Phage_holin_3_7"/>
    <property type="match status" value="1"/>
</dbReference>
<sequence length="94" mass="10895">MVISDPLVLANVATCSAIVLRLMLFRKPGARHRWWASWLAYLIILAYASVPFRYFFDFYVHTHWASVIINLIICAAVFRARGNVARLFQVLRPE</sequence>
<proteinExistence type="predicted"/>
<evidence type="ECO:0000313" key="3">
    <source>
        <dbReference type="Proteomes" id="UP000285793"/>
    </source>
</evidence>
<dbReference type="EMBL" id="PQJL01000022">
    <property type="protein sequence ID" value="ROW58815.1"/>
    <property type="molecule type" value="Genomic_DNA"/>
</dbReference>
<dbReference type="InterPro" id="IPR008473">
    <property type="entry name" value="Phage_holin_3_7"/>
</dbReference>
<feature type="transmembrane region" description="Helical" evidence="1">
    <location>
        <begin position="6"/>
        <end position="24"/>
    </location>
</feature>
<keyword evidence="1" id="KW-0472">Membrane</keyword>